<proteinExistence type="predicted"/>
<accession>A0AAT9GG51</accession>
<organism evidence="1">
    <name type="scientific">Sediminibacterium sp. KACHI17</name>
    <dbReference type="NCBI Taxonomy" id="1751071"/>
    <lineage>
        <taxon>Bacteria</taxon>
        <taxon>Pseudomonadati</taxon>
        <taxon>Bacteroidota</taxon>
        <taxon>Chitinophagia</taxon>
        <taxon>Chitinophagales</taxon>
        <taxon>Chitinophagaceae</taxon>
        <taxon>Sediminibacterium</taxon>
    </lineage>
</organism>
<evidence type="ECO:0000313" key="1">
    <source>
        <dbReference type="EMBL" id="BFG69619.1"/>
    </source>
</evidence>
<dbReference type="AlphaFoldDB" id="A0AAT9GG51"/>
<dbReference type="EMBL" id="AP029612">
    <property type="protein sequence ID" value="BFG69619.1"/>
    <property type="molecule type" value="Genomic_DNA"/>
</dbReference>
<name>A0AAT9GG51_9BACT</name>
<reference evidence="1" key="1">
    <citation type="submission" date="2024-02" db="EMBL/GenBank/DDBJ databases">
        <title>Sediminibacterium planktonica sp. nov. and Sediminibacterium longus sp. nov., isolated from surface lake and river water.</title>
        <authorList>
            <person name="Watanabe K."/>
            <person name="Takemine S."/>
            <person name="Ishii Y."/>
            <person name="Ogata Y."/>
            <person name="Shindo C."/>
            <person name="Suda W."/>
        </authorList>
    </citation>
    <scope>NUCLEOTIDE SEQUENCE</scope>
    <source>
        <strain evidence="1">KACHI17</strain>
    </source>
</reference>
<gene>
    <name evidence="1" type="ORF">KACHI17_05000</name>
</gene>
<protein>
    <submittedName>
        <fullName evidence="1">Uncharacterized protein</fullName>
    </submittedName>
</protein>
<sequence length="54" mass="6591">MKNLIRRKRFKMYLNVRIYIEKNVFKVYQFGFNSIVKARLFIEKLHSNGIITNP</sequence>